<keyword evidence="3" id="KW-0863">Zinc-finger</keyword>
<comment type="caution">
    <text evidence="7">The sequence shown here is derived from an EMBL/GenBank/DDBJ whole genome shotgun (WGS) entry which is preliminary data.</text>
</comment>
<dbReference type="InterPro" id="IPR002219">
    <property type="entry name" value="PKC_DAG/PE"/>
</dbReference>
<dbReference type="GO" id="GO:0008270">
    <property type="term" value="F:zinc ion binding"/>
    <property type="evidence" value="ECO:0007669"/>
    <property type="project" value="UniProtKB-KW"/>
</dbReference>
<dbReference type="Gene3D" id="3.30.60.20">
    <property type="match status" value="1"/>
</dbReference>
<evidence type="ECO:0000256" key="3">
    <source>
        <dbReference type="ARBA" id="ARBA00022771"/>
    </source>
</evidence>
<dbReference type="Pfam" id="PF03107">
    <property type="entry name" value="C1_2"/>
    <property type="match status" value="5"/>
</dbReference>
<dbReference type="Proteomes" id="UP001190926">
    <property type="component" value="Unassembled WGS sequence"/>
</dbReference>
<dbReference type="InterPro" id="IPR004146">
    <property type="entry name" value="DC1"/>
</dbReference>
<evidence type="ECO:0000256" key="1">
    <source>
        <dbReference type="ARBA" id="ARBA00022723"/>
    </source>
</evidence>
<feature type="domain" description="Zinc finger PHD-type" evidence="6">
    <location>
        <begin position="414"/>
        <end position="476"/>
    </location>
</feature>
<keyword evidence="2" id="KW-0677">Repeat</keyword>
<feature type="domain" description="Phorbol-ester/DAG-type" evidence="5">
    <location>
        <begin position="394"/>
        <end position="446"/>
    </location>
</feature>
<dbReference type="InterPro" id="IPR001965">
    <property type="entry name" value="Znf_PHD"/>
</dbReference>
<dbReference type="SUPFAM" id="SSF57889">
    <property type="entry name" value="Cysteine-rich domain"/>
    <property type="match status" value="4"/>
</dbReference>
<dbReference type="PANTHER" id="PTHR32410">
    <property type="entry name" value="CYSTEINE/HISTIDINE-RICH C1 DOMAIN FAMILY PROTEIN"/>
    <property type="match status" value="1"/>
</dbReference>
<sequence>MDKKVINHLFHEHPLILRNVSELMIVESVDCYACGKGINVDECAEMVYVCSMQLEGDDDDCSINNLILHRKCGELPNEIRHPIHPQHPIHLLDFRSLSGQHRCDVCRRYIGMVLGYRCSSCDFDLDITCEKLGIDALLEERKHELQHPSHPDHPLTLMRKPAFAFYCDGCGEQDVDMAYICSTCEFWVHKRCATLPLIHQYHHHHHPLSLAFSFPKEDHFKYSYRCEVCDKFLSMTCWVYGCGDCRYFVHLKCVGGIESKPKPDSILNEVDNSSGVIQLPLHVDGIYKELITHFVMNMMREEGVIMPAAATSTTVSFLDHEKHPLICVTPISSPPYYQCTIPNCTPYFIHSICYSLPTTLQYSSSSHLQLQSDDSHHLLQLYGHYNKIHNHQNHKFQLYTINPELNYKDAVFCECNVCGYETNGMWYECEECDVKIDVKCASLPTTIRHASHLHHKPLILTRILSQQEKLRCRGCRDTLKENIFNNDIEIAYFCSSDDCDFALDLRCAQLPRSIREHQWNMNCNHPLLLTFDASLDHPSDFFCEFCEEELNPKGWMYHCRQCDISVHLYKCLKAASDWYRNIKFGRRFEMDGIHHHPLTFNLITLQKWCHLCSEEVYNFTGFECASCYYVVCTPCGRQQLLNI</sequence>
<dbReference type="AlphaFoldDB" id="A0AAD4JGM3"/>
<evidence type="ECO:0000256" key="2">
    <source>
        <dbReference type="ARBA" id="ARBA00022737"/>
    </source>
</evidence>
<keyword evidence="8" id="KW-1185">Reference proteome</keyword>
<name>A0AAD4JGM3_PERFH</name>
<accession>A0AAD4JGM3</accession>
<feature type="domain" description="Phorbol-ester/DAG-type" evidence="5">
    <location>
        <begin position="90"/>
        <end position="135"/>
    </location>
</feature>
<dbReference type="SMART" id="SM00109">
    <property type="entry name" value="C1"/>
    <property type="match status" value="3"/>
</dbReference>
<feature type="domain" description="Zinc finger PHD-type" evidence="6">
    <location>
        <begin position="166"/>
        <end position="230"/>
    </location>
</feature>
<dbReference type="InterPro" id="IPR046349">
    <property type="entry name" value="C1-like_sf"/>
</dbReference>
<reference evidence="7 8" key="1">
    <citation type="journal article" date="2021" name="Nat. Commun.">
        <title>Incipient diploidization of the medicinal plant Perilla within 10,000 years.</title>
        <authorList>
            <person name="Zhang Y."/>
            <person name="Shen Q."/>
            <person name="Leng L."/>
            <person name="Zhang D."/>
            <person name="Chen S."/>
            <person name="Shi Y."/>
            <person name="Ning Z."/>
            <person name="Chen S."/>
        </authorList>
    </citation>
    <scope>NUCLEOTIDE SEQUENCE [LARGE SCALE GENOMIC DNA]</scope>
    <source>
        <strain evidence="8">cv. PC099</strain>
    </source>
</reference>
<evidence type="ECO:0000259" key="6">
    <source>
        <dbReference type="SMART" id="SM00249"/>
    </source>
</evidence>
<keyword evidence="4" id="KW-0862">Zinc</keyword>
<keyword evidence="1" id="KW-0479">Metal-binding</keyword>
<evidence type="ECO:0008006" key="9">
    <source>
        <dbReference type="Google" id="ProtNLM"/>
    </source>
</evidence>
<evidence type="ECO:0000313" key="8">
    <source>
        <dbReference type="Proteomes" id="UP001190926"/>
    </source>
</evidence>
<feature type="domain" description="Zinc finger PHD-type" evidence="6">
    <location>
        <begin position="542"/>
        <end position="613"/>
    </location>
</feature>
<dbReference type="InterPro" id="IPR053192">
    <property type="entry name" value="Vacuole_Formation_Reg"/>
</dbReference>
<gene>
    <name evidence="7" type="ORF">C2S53_015769</name>
</gene>
<evidence type="ECO:0000259" key="5">
    <source>
        <dbReference type="SMART" id="SM00109"/>
    </source>
</evidence>
<protein>
    <recommendedName>
        <fullName evidence="9">Phorbol-ester/DAG-type domain-containing protein</fullName>
    </recommendedName>
</protein>
<evidence type="ECO:0000256" key="4">
    <source>
        <dbReference type="ARBA" id="ARBA00022833"/>
    </source>
</evidence>
<evidence type="ECO:0000313" key="7">
    <source>
        <dbReference type="EMBL" id="KAH6832725.1"/>
    </source>
</evidence>
<organism evidence="7 8">
    <name type="scientific">Perilla frutescens var. hirtella</name>
    <name type="common">Perilla citriodora</name>
    <name type="synonym">Perilla setoyensis</name>
    <dbReference type="NCBI Taxonomy" id="608512"/>
    <lineage>
        <taxon>Eukaryota</taxon>
        <taxon>Viridiplantae</taxon>
        <taxon>Streptophyta</taxon>
        <taxon>Embryophyta</taxon>
        <taxon>Tracheophyta</taxon>
        <taxon>Spermatophyta</taxon>
        <taxon>Magnoliopsida</taxon>
        <taxon>eudicotyledons</taxon>
        <taxon>Gunneridae</taxon>
        <taxon>Pentapetalae</taxon>
        <taxon>asterids</taxon>
        <taxon>lamiids</taxon>
        <taxon>Lamiales</taxon>
        <taxon>Lamiaceae</taxon>
        <taxon>Nepetoideae</taxon>
        <taxon>Elsholtzieae</taxon>
        <taxon>Perilla</taxon>
    </lineage>
</organism>
<proteinExistence type="predicted"/>
<feature type="domain" description="Phorbol-ester/DAG-type" evidence="5">
    <location>
        <begin position="153"/>
        <end position="198"/>
    </location>
</feature>
<dbReference type="EMBL" id="SDAM02000066">
    <property type="protein sequence ID" value="KAH6832725.1"/>
    <property type="molecule type" value="Genomic_DNA"/>
</dbReference>
<dbReference type="SMART" id="SM00249">
    <property type="entry name" value="PHD"/>
    <property type="match status" value="3"/>
</dbReference>
<dbReference type="PANTHER" id="PTHR32410:SF216">
    <property type="entry name" value="PHORBOL-ESTER_DAG-TYPE DOMAIN-CONTAINING PROTEIN"/>
    <property type="match status" value="1"/>
</dbReference>